<dbReference type="InterPro" id="IPR017941">
    <property type="entry name" value="Rieske_2Fe-2S"/>
</dbReference>
<protein>
    <submittedName>
        <fullName evidence="6">(2Fe-2S)-binding protein</fullName>
    </submittedName>
</protein>
<dbReference type="PANTHER" id="PTHR40261:SF1">
    <property type="entry name" value="RIESKE DOMAIN-CONTAINING PROTEIN"/>
    <property type="match status" value="1"/>
</dbReference>
<evidence type="ECO:0000256" key="3">
    <source>
        <dbReference type="ARBA" id="ARBA00023004"/>
    </source>
</evidence>
<organism evidence="6 7">
    <name type="scientific">Marinomonas profundimaris</name>
    <dbReference type="NCBI Taxonomy" id="1208321"/>
    <lineage>
        <taxon>Bacteria</taxon>
        <taxon>Pseudomonadati</taxon>
        <taxon>Pseudomonadota</taxon>
        <taxon>Gammaproteobacteria</taxon>
        <taxon>Oceanospirillales</taxon>
        <taxon>Oceanospirillaceae</taxon>
        <taxon>Marinomonas</taxon>
    </lineage>
</organism>
<dbReference type="PATRIC" id="fig|1208321.3.peg.3052"/>
<dbReference type="CDD" id="cd03467">
    <property type="entry name" value="Rieske"/>
    <property type="match status" value="1"/>
</dbReference>
<comment type="caution">
    <text evidence="6">The sequence shown here is derived from an EMBL/GenBank/DDBJ whole genome shotgun (WGS) entry which is preliminary data.</text>
</comment>
<dbReference type="GO" id="GO:0046872">
    <property type="term" value="F:metal ion binding"/>
    <property type="evidence" value="ECO:0007669"/>
    <property type="project" value="UniProtKB-KW"/>
</dbReference>
<dbReference type="SUPFAM" id="SSF50022">
    <property type="entry name" value="ISP domain"/>
    <property type="match status" value="1"/>
</dbReference>
<keyword evidence="4" id="KW-0411">Iron-sulfur</keyword>
<dbReference type="PROSITE" id="PS51296">
    <property type="entry name" value="RIESKE"/>
    <property type="match status" value="1"/>
</dbReference>
<dbReference type="GO" id="GO:0051537">
    <property type="term" value="F:2 iron, 2 sulfur cluster binding"/>
    <property type="evidence" value="ECO:0007669"/>
    <property type="project" value="UniProtKB-KW"/>
</dbReference>
<dbReference type="Gene3D" id="2.102.10.10">
    <property type="entry name" value="Rieske [2Fe-2S] iron-sulphur domain"/>
    <property type="match status" value="1"/>
</dbReference>
<evidence type="ECO:0000313" key="7">
    <source>
        <dbReference type="Proteomes" id="UP000018857"/>
    </source>
</evidence>
<accession>W1RNT8</accession>
<keyword evidence="3" id="KW-0408">Iron</keyword>
<evidence type="ECO:0000256" key="2">
    <source>
        <dbReference type="ARBA" id="ARBA00022723"/>
    </source>
</evidence>
<dbReference type="EMBL" id="AYOZ01000056">
    <property type="protein sequence ID" value="ETI58351.1"/>
    <property type="molecule type" value="Genomic_DNA"/>
</dbReference>
<dbReference type="eggNOG" id="COG2146">
    <property type="taxonomic scope" value="Bacteria"/>
</dbReference>
<dbReference type="STRING" id="1208321.D104_15335"/>
<keyword evidence="2" id="KW-0479">Metal-binding</keyword>
<proteinExistence type="predicted"/>
<evidence type="ECO:0000313" key="6">
    <source>
        <dbReference type="EMBL" id="ETI58351.1"/>
    </source>
</evidence>
<dbReference type="Proteomes" id="UP000018857">
    <property type="component" value="Unassembled WGS sequence"/>
</dbReference>
<dbReference type="Pfam" id="PF00355">
    <property type="entry name" value="Rieske"/>
    <property type="match status" value="1"/>
</dbReference>
<feature type="domain" description="Rieske" evidence="5">
    <location>
        <begin position="35"/>
        <end position="128"/>
    </location>
</feature>
<sequence length="131" mass="14629">MMTKINTIEINNNHYNKKCGTHVFNKHLIPNTQNIPEGKALNITIEEYSFLVTKQQGKIIAYENLCPHQKKPLDDASEPALDPEGDYLKCHHHGALFSPQDGSCITGPCQGSHLKKATIGIEQGNCYLLWA</sequence>
<reference evidence="6 7" key="1">
    <citation type="journal article" date="2014" name="Genome Announc.">
        <title>Draft Genome Sequence of Marinomonas sp. Strain D104, a Polycyclic Aromatic Hydrocarbon-Degrading Bacterium from the Deep-Sea Sediment of the Arctic Ocean.</title>
        <authorList>
            <person name="Dong C."/>
            <person name="Bai X."/>
            <person name="Lai Q."/>
            <person name="Xie Y."/>
            <person name="Chen X."/>
            <person name="Shao Z."/>
        </authorList>
    </citation>
    <scope>NUCLEOTIDE SEQUENCE [LARGE SCALE GENOMIC DNA]</scope>
    <source>
        <strain evidence="6 7">D104</strain>
    </source>
</reference>
<gene>
    <name evidence="6" type="ORF">D104_15335</name>
</gene>
<dbReference type="RefSeq" id="WP_024025109.1">
    <property type="nucleotide sequence ID" value="NZ_AYOZ01000056.1"/>
</dbReference>
<keyword evidence="7" id="KW-1185">Reference proteome</keyword>
<evidence type="ECO:0000259" key="5">
    <source>
        <dbReference type="PROSITE" id="PS51296"/>
    </source>
</evidence>
<keyword evidence="1" id="KW-0001">2Fe-2S</keyword>
<dbReference type="AlphaFoldDB" id="W1RNT8"/>
<dbReference type="InterPro" id="IPR036922">
    <property type="entry name" value="Rieske_2Fe-2S_sf"/>
</dbReference>
<dbReference type="PANTHER" id="PTHR40261">
    <property type="match status" value="1"/>
</dbReference>
<name>W1RNT8_9GAMM</name>
<evidence type="ECO:0000256" key="1">
    <source>
        <dbReference type="ARBA" id="ARBA00022714"/>
    </source>
</evidence>
<evidence type="ECO:0000256" key="4">
    <source>
        <dbReference type="ARBA" id="ARBA00023014"/>
    </source>
</evidence>